<feature type="transmembrane region" description="Helical" evidence="1">
    <location>
        <begin position="105"/>
        <end position="125"/>
    </location>
</feature>
<keyword evidence="1" id="KW-1133">Transmembrane helix</keyword>
<sequence length="154" mass="16859">MVTINLDVELITLIFGILYLIIGIINCCAGSLIFCCREVAPDEKFVQLGCNGVVKLIVGTLTVSAIVYHKSWMLWPIIILVGLHLLAHCIWIATCCCCGQEDNQAAIVMVRIILIALDIAFIFILNKCTEVLDQKHAEMLMAATNATTVAPLRG</sequence>
<feature type="transmembrane region" description="Helical" evidence="1">
    <location>
        <begin position="74"/>
        <end position="93"/>
    </location>
</feature>
<keyword evidence="1" id="KW-0472">Membrane</keyword>
<evidence type="ECO:0000313" key="2">
    <source>
        <dbReference type="Proteomes" id="UP000095287"/>
    </source>
</evidence>
<dbReference type="AlphaFoldDB" id="A0A1I7YTR5"/>
<evidence type="ECO:0000256" key="1">
    <source>
        <dbReference type="SAM" id="Phobius"/>
    </source>
</evidence>
<proteinExistence type="predicted"/>
<keyword evidence="1" id="KW-0812">Transmembrane</keyword>
<feature type="transmembrane region" description="Helical" evidence="1">
    <location>
        <begin position="12"/>
        <end position="36"/>
    </location>
</feature>
<dbReference type="WBParaSite" id="L893_g19614.t1">
    <property type="protein sequence ID" value="L893_g19614.t1"/>
    <property type="gene ID" value="L893_g19614"/>
</dbReference>
<evidence type="ECO:0000313" key="3">
    <source>
        <dbReference type="WBParaSite" id="L893_g19614.t1"/>
    </source>
</evidence>
<organism evidence="2 3">
    <name type="scientific">Steinernema glaseri</name>
    <dbReference type="NCBI Taxonomy" id="37863"/>
    <lineage>
        <taxon>Eukaryota</taxon>
        <taxon>Metazoa</taxon>
        <taxon>Ecdysozoa</taxon>
        <taxon>Nematoda</taxon>
        <taxon>Chromadorea</taxon>
        <taxon>Rhabditida</taxon>
        <taxon>Tylenchina</taxon>
        <taxon>Panagrolaimomorpha</taxon>
        <taxon>Strongyloidoidea</taxon>
        <taxon>Steinernematidae</taxon>
        <taxon>Steinernema</taxon>
    </lineage>
</organism>
<feature type="transmembrane region" description="Helical" evidence="1">
    <location>
        <begin position="48"/>
        <end position="68"/>
    </location>
</feature>
<name>A0A1I7YTR5_9BILA</name>
<keyword evidence="2" id="KW-1185">Reference proteome</keyword>
<dbReference type="Proteomes" id="UP000095287">
    <property type="component" value="Unplaced"/>
</dbReference>
<reference evidence="3" key="1">
    <citation type="submission" date="2016-11" db="UniProtKB">
        <authorList>
            <consortium name="WormBaseParasite"/>
        </authorList>
    </citation>
    <scope>IDENTIFICATION</scope>
</reference>
<protein>
    <submittedName>
        <fullName evidence="3">7TM_GPCR_Srx domain-containing protein</fullName>
    </submittedName>
</protein>
<accession>A0A1I7YTR5</accession>